<reference evidence="2 3" key="1">
    <citation type="journal article" date="2018" name="Nat. Ecol. Evol.">
        <title>Pezizomycetes genomes reveal the molecular basis of ectomycorrhizal truffle lifestyle.</title>
        <authorList>
            <person name="Murat C."/>
            <person name="Payen T."/>
            <person name="Noel B."/>
            <person name="Kuo A."/>
            <person name="Morin E."/>
            <person name="Chen J."/>
            <person name="Kohler A."/>
            <person name="Krizsan K."/>
            <person name="Balestrini R."/>
            <person name="Da Silva C."/>
            <person name="Montanini B."/>
            <person name="Hainaut M."/>
            <person name="Levati E."/>
            <person name="Barry K.W."/>
            <person name="Belfiori B."/>
            <person name="Cichocki N."/>
            <person name="Clum A."/>
            <person name="Dockter R.B."/>
            <person name="Fauchery L."/>
            <person name="Guy J."/>
            <person name="Iotti M."/>
            <person name="Le Tacon F."/>
            <person name="Lindquist E.A."/>
            <person name="Lipzen A."/>
            <person name="Malagnac F."/>
            <person name="Mello A."/>
            <person name="Molinier V."/>
            <person name="Miyauchi S."/>
            <person name="Poulain J."/>
            <person name="Riccioni C."/>
            <person name="Rubini A."/>
            <person name="Sitrit Y."/>
            <person name="Splivallo R."/>
            <person name="Traeger S."/>
            <person name="Wang M."/>
            <person name="Zifcakova L."/>
            <person name="Wipf D."/>
            <person name="Zambonelli A."/>
            <person name="Paolocci F."/>
            <person name="Nowrousian M."/>
            <person name="Ottonello S."/>
            <person name="Baldrian P."/>
            <person name="Spatafora J.W."/>
            <person name="Henrissat B."/>
            <person name="Nagy L.G."/>
            <person name="Aury J.M."/>
            <person name="Wincker P."/>
            <person name="Grigoriev I.V."/>
            <person name="Bonfante P."/>
            <person name="Martin F.M."/>
        </authorList>
    </citation>
    <scope>NUCLEOTIDE SEQUENCE [LARGE SCALE GENOMIC DNA]</scope>
    <source>
        <strain evidence="2 3">RN42</strain>
    </source>
</reference>
<evidence type="ECO:0000256" key="1">
    <source>
        <dbReference type="SAM" id="MobiDB-lite"/>
    </source>
</evidence>
<dbReference type="Proteomes" id="UP000275078">
    <property type="component" value="Unassembled WGS sequence"/>
</dbReference>
<organism evidence="2 3">
    <name type="scientific">Ascobolus immersus RN42</name>
    <dbReference type="NCBI Taxonomy" id="1160509"/>
    <lineage>
        <taxon>Eukaryota</taxon>
        <taxon>Fungi</taxon>
        <taxon>Dikarya</taxon>
        <taxon>Ascomycota</taxon>
        <taxon>Pezizomycotina</taxon>
        <taxon>Pezizomycetes</taxon>
        <taxon>Pezizales</taxon>
        <taxon>Ascobolaceae</taxon>
        <taxon>Ascobolus</taxon>
    </lineage>
</organism>
<accession>A0A3N4I557</accession>
<dbReference type="AlphaFoldDB" id="A0A3N4I557"/>
<evidence type="ECO:0000313" key="3">
    <source>
        <dbReference type="Proteomes" id="UP000275078"/>
    </source>
</evidence>
<feature type="compositionally biased region" description="Pro residues" evidence="1">
    <location>
        <begin position="318"/>
        <end position="329"/>
    </location>
</feature>
<feature type="region of interest" description="Disordered" evidence="1">
    <location>
        <begin position="238"/>
        <end position="329"/>
    </location>
</feature>
<evidence type="ECO:0000313" key="2">
    <source>
        <dbReference type="EMBL" id="RPA81223.1"/>
    </source>
</evidence>
<dbReference type="EMBL" id="ML119681">
    <property type="protein sequence ID" value="RPA81223.1"/>
    <property type="molecule type" value="Genomic_DNA"/>
</dbReference>
<feature type="compositionally biased region" description="Polar residues" evidence="1">
    <location>
        <begin position="266"/>
        <end position="285"/>
    </location>
</feature>
<keyword evidence="3" id="KW-1185">Reference proteome</keyword>
<protein>
    <submittedName>
        <fullName evidence="2">Uncharacterized protein</fullName>
    </submittedName>
</protein>
<feature type="region of interest" description="Disordered" evidence="1">
    <location>
        <begin position="373"/>
        <end position="394"/>
    </location>
</feature>
<sequence length="536" mass="59425">MSCIQSLLDNDLDVALLDDDESMQQVEYMDREPRSETLIDFESGSSPLYNLSDEFDEEMANMGNSSSDSSLPVSPTIIKDLSGLDFDLSPGMKAPVIKSSPPMYKSTLAAKSTPMTSYPLGLSMVKRKKRDLPESMSSDSDCIPLDQHPVIRQYKRDRILLEFEDERSYSSGSYANKVDHDPDSSSSTSDSHPRRKKANTNIFRPPALVRSSDVGIMKRPIRAPAGRYSRDFRDYEIDQAPKKPRQHVGGGFSLPKSESEEFDLRANTNHGRGRQSASVSRSLHPNQERSLSDRITYPSQTVPLSSRITRPSHTDSLGPPPTISSPFPLPTMSRGIASDKSVVEVINTRPYKSADTSANREFLISVGRCPAPPLSQIPPGKKKDATGRVLGGPSLFKKTKDGKPVWMSAYGLERERECMEALAQKDPEIMKVLESIKEKELAALKEVEMEAGVDGGRRDEARVVVPGGSGKVWGFGYKPEEKFGYRSKGDMVVKARRLLKSGQMQSEGLSGRITGSRSRKGERRSEKYGLVDELDY</sequence>
<feature type="compositionally biased region" description="Polar residues" evidence="1">
    <location>
        <begin position="297"/>
        <end position="315"/>
    </location>
</feature>
<gene>
    <name evidence="2" type="ORF">BJ508DRAFT_326609</name>
</gene>
<feature type="region of interest" description="Disordered" evidence="1">
    <location>
        <begin position="503"/>
        <end position="536"/>
    </location>
</feature>
<name>A0A3N4I557_ASCIM</name>
<proteinExistence type="predicted"/>
<feature type="region of interest" description="Disordered" evidence="1">
    <location>
        <begin position="171"/>
        <end position="206"/>
    </location>
</feature>